<gene>
    <name evidence="3" type="ORF">C489_20791</name>
</gene>
<dbReference type="InterPro" id="IPR010656">
    <property type="entry name" value="DctM"/>
</dbReference>
<feature type="transmembrane region" description="Helical" evidence="1">
    <location>
        <begin position="600"/>
        <end position="628"/>
    </location>
</feature>
<feature type="transmembrane region" description="Helical" evidence="1">
    <location>
        <begin position="533"/>
        <end position="550"/>
    </location>
</feature>
<accession>L9XQX6</accession>
<dbReference type="InterPro" id="IPR011853">
    <property type="entry name" value="TRAP_DctM-Dct_fused"/>
</dbReference>
<keyword evidence="1" id="KW-0472">Membrane</keyword>
<feature type="transmembrane region" description="Helical" evidence="1">
    <location>
        <begin position="447"/>
        <end position="480"/>
    </location>
</feature>
<keyword evidence="1" id="KW-1133">Transmembrane helix</keyword>
<keyword evidence="1" id="KW-0812">Transmembrane</keyword>
<dbReference type="PATRIC" id="fig|1227496.3.peg.4162"/>
<sequence>MERKAIAAASIPFWAFIIFYAVSQQMPRSKFSVAFFGTIATIYVINEFLYADEPKPRYESFLLVASGIVVLLTSIYLFTNFETLYTERLGYALAHEYWMAFAFVLAMLYLTYREFGVLFLSILLGVIGYGLFGSVIPGVLGHGGIAQTRLLRILVIEIDGFYGQLTGLVAAWLSLFLLYAGLLKAYGAFDLMIRLAVYSSKYVRSGVAQSAVIASIIIGSINGSTAANTAMTGSFTIPLMKKNGLRSETAGGIEAVASTVGQVLPPVMGAGAFVMASLLGMDYGNIVIAGTLPALILVSSIAIGVHYTSVAQTTGVNIDVSDFIDENKSRADLAIEGVKFAIPFVVLIYTLGIAQYTVMTAALYTVISTVTTGISVPLLQAFHGSGSVRSTAKRTILETVDGARIGVLSLAGIAIIISAIDGVVTILLATGVPSALTLALMDLSGGILLVAAFIAMVVSIVLGLGMPTVAAYLIVALLIAPTLSGEFGVPQIAAHFFVFYCAILAAITPPIATSVAVATGIAESNFWGTSLEAIKISIPLFVLPFAFVYNPELVAGGLTLETFIFAGITFVGAVSLVHGINYIHRPFGLSVHADWGLRSLFVVAGVITMVYPDLLLRGGIAAAVVLAITIQHRSRSNPLSADDRLPA</sequence>
<evidence type="ECO:0000313" key="3">
    <source>
        <dbReference type="EMBL" id="ELY62988.1"/>
    </source>
</evidence>
<reference evidence="3 4" key="1">
    <citation type="journal article" date="2014" name="PLoS Genet.">
        <title>Phylogenetically driven sequencing of extremely halophilic archaea reveals strategies for static and dynamic osmo-response.</title>
        <authorList>
            <person name="Becker E.A."/>
            <person name="Seitzer P.M."/>
            <person name="Tritt A."/>
            <person name="Larsen D."/>
            <person name="Krusor M."/>
            <person name="Yao A.I."/>
            <person name="Wu D."/>
            <person name="Madern D."/>
            <person name="Eisen J.A."/>
            <person name="Darling A.E."/>
            <person name="Facciotti M.T."/>
        </authorList>
    </citation>
    <scope>NUCLEOTIDE SEQUENCE [LARGE SCALE GENOMIC DNA]</scope>
    <source>
        <strain evidence="3 4">JCM 10478</strain>
    </source>
</reference>
<dbReference type="PANTHER" id="PTHR43849:SF2">
    <property type="entry name" value="BLL3936 PROTEIN"/>
    <property type="match status" value="1"/>
</dbReference>
<organism evidence="3 4">
    <name type="scientific">Natrinema versiforme JCM 10478</name>
    <dbReference type="NCBI Taxonomy" id="1227496"/>
    <lineage>
        <taxon>Archaea</taxon>
        <taxon>Methanobacteriati</taxon>
        <taxon>Methanobacteriota</taxon>
        <taxon>Stenosarchaea group</taxon>
        <taxon>Halobacteria</taxon>
        <taxon>Halobacteriales</taxon>
        <taxon>Natrialbaceae</taxon>
        <taxon>Natrinema</taxon>
    </lineage>
</organism>
<dbReference type="Proteomes" id="UP000011632">
    <property type="component" value="Unassembled WGS sequence"/>
</dbReference>
<dbReference type="NCBIfam" id="TIGR02123">
    <property type="entry name" value="TRAP_fused"/>
    <property type="match status" value="1"/>
</dbReference>
<feature type="transmembrane region" description="Helical" evidence="1">
    <location>
        <begin position="562"/>
        <end position="580"/>
    </location>
</feature>
<feature type="transmembrane region" description="Helical" evidence="1">
    <location>
        <begin position="337"/>
        <end position="356"/>
    </location>
</feature>
<evidence type="ECO:0000256" key="1">
    <source>
        <dbReference type="SAM" id="Phobius"/>
    </source>
</evidence>
<evidence type="ECO:0000259" key="2">
    <source>
        <dbReference type="Pfam" id="PF06808"/>
    </source>
</evidence>
<feature type="transmembrane region" description="Helical" evidence="1">
    <location>
        <begin position="161"/>
        <end position="182"/>
    </location>
</feature>
<feature type="transmembrane region" description="Helical" evidence="1">
    <location>
        <begin position="31"/>
        <end position="49"/>
    </location>
</feature>
<feature type="transmembrane region" description="Helical" evidence="1">
    <location>
        <begin position="91"/>
        <end position="110"/>
    </location>
</feature>
<protein>
    <submittedName>
        <fullName evidence="3">TRAP transporter, 4TM/12TM fusion protein</fullName>
    </submittedName>
</protein>
<feature type="domain" description="TRAP C4-dicarboxylate transport system permease DctM subunit" evidence="2">
    <location>
        <begin position="127"/>
        <end position="554"/>
    </location>
</feature>
<feature type="transmembrane region" description="Helical" evidence="1">
    <location>
        <begin position="362"/>
        <end position="382"/>
    </location>
</feature>
<name>L9XQX6_9EURY</name>
<feature type="transmembrane region" description="Helical" evidence="1">
    <location>
        <begin position="61"/>
        <end position="79"/>
    </location>
</feature>
<keyword evidence="4" id="KW-1185">Reference proteome</keyword>
<feature type="transmembrane region" description="Helical" evidence="1">
    <location>
        <begin position="403"/>
        <end position="427"/>
    </location>
</feature>
<dbReference type="AlphaFoldDB" id="L9XQX6"/>
<feature type="transmembrane region" description="Helical" evidence="1">
    <location>
        <begin position="117"/>
        <end position="141"/>
    </location>
</feature>
<dbReference type="EMBL" id="AOID01000064">
    <property type="protein sequence ID" value="ELY62988.1"/>
    <property type="molecule type" value="Genomic_DNA"/>
</dbReference>
<dbReference type="RefSeq" id="WP_006433262.1">
    <property type="nucleotide sequence ID" value="NZ_AOID01000064.1"/>
</dbReference>
<dbReference type="Pfam" id="PF06808">
    <property type="entry name" value="DctM"/>
    <property type="match status" value="1"/>
</dbReference>
<feature type="transmembrane region" description="Helical" evidence="1">
    <location>
        <begin position="492"/>
        <end position="521"/>
    </location>
</feature>
<dbReference type="STRING" id="1227496.C489_20791"/>
<evidence type="ECO:0000313" key="4">
    <source>
        <dbReference type="Proteomes" id="UP000011632"/>
    </source>
</evidence>
<dbReference type="PANTHER" id="PTHR43849">
    <property type="entry name" value="BLL3936 PROTEIN"/>
    <property type="match status" value="1"/>
</dbReference>
<comment type="caution">
    <text evidence="3">The sequence shown here is derived from an EMBL/GenBank/DDBJ whole genome shotgun (WGS) entry which is preliminary data.</text>
</comment>
<proteinExistence type="predicted"/>
<feature type="transmembrane region" description="Helical" evidence="1">
    <location>
        <begin position="283"/>
        <end position="305"/>
    </location>
</feature>